<reference evidence="1 2" key="1">
    <citation type="submission" date="2018-01" db="EMBL/GenBank/DDBJ databases">
        <title>Species boundaries and ecological features among Paraburkholderia terrae DSMZ17804T, P. hospita DSMZ17164T and P. caribensis DSMZ13236T.</title>
        <authorList>
            <person name="Pratama A.A."/>
        </authorList>
    </citation>
    <scope>NUCLEOTIDE SEQUENCE [LARGE SCALE GENOMIC DNA]</scope>
    <source>
        <strain evidence="1 2">DSM 17164</strain>
    </source>
</reference>
<dbReference type="KEGG" id="phs:C2L64_51500"/>
<organism evidence="1 2">
    <name type="scientific">Paraburkholderia hospita</name>
    <dbReference type="NCBI Taxonomy" id="169430"/>
    <lineage>
        <taxon>Bacteria</taxon>
        <taxon>Pseudomonadati</taxon>
        <taxon>Pseudomonadota</taxon>
        <taxon>Betaproteobacteria</taxon>
        <taxon>Burkholderiales</taxon>
        <taxon>Burkholderiaceae</taxon>
        <taxon>Paraburkholderia</taxon>
    </lineage>
</organism>
<dbReference type="AlphaFoldDB" id="A0AAN1JMC4"/>
<evidence type="ECO:0000313" key="2">
    <source>
        <dbReference type="Proteomes" id="UP000236649"/>
    </source>
</evidence>
<accession>A0AAN1JMC4</accession>
<proteinExistence type="predicted"/>
<protein>
    <submittedName>
        <fullName evidence="1">Uncharacterized protein</fullName>
    </submittedName>
</protein>
<sequence>MEALRSLITGAYFTLVDWQTRVFRWTVKALVCNSLRDNSIEFAMGQLQNDRRSTACCRGGAATCGAGLKMTVVWL</sequence>
<dbReference type="Proteomes" id="UP000236649">
    <property type="component" value="Chromosome 5"/>
</dbReference>
<evidence type="ECO:0000313" key="1">
    <source>
        <dbReference type="EMBL" id="AUT76580.1"/>
    </source>
</evidence>
<dbReference type="EMBL" id="CP026109">
    <property type="protein sequence ID" value="AUT76580.1"/>
    <property type="molecule type" value="Genomic_DNA"/>
</dbReference>
<gene>
    <name evidence="1" type="ORF">C2L64_51500</name>
</gene>
<name>A0AAN1JMC4_9BURK</name>